<dbReference type="EMBL" id="BLLG01000001">
    <property type="protein sequence ID" value="GFH33874.1"/>
    <property type="molecule type" value="Genomic_DNA"/>
</dbReference>
<comment type="caution">
    <text evidence="1">The sequence shown here is derived from an EMBL/GenBank/DDBJ whole genome shotgun (WGS) entry which is preliminary data.</text>
</comment>
<name>A0A6A0APV1_9ACTN</name>
<evidence type="ECO:0000313" key="2">
    <source>
        <dbReference type="Proteomes" id="UP000484988"/>
    </source>
</evidence>
<proteinExistence type="predicted"/>
<evidence type="ECO:0000313" key="1">
    <source>
        <dbReference type="EMBL" id="GFH33874.1"/>
    </source>
</evidence>
<keyword evidence="2" id="KW-1185">Reference proteome</keyword>
<dbReference type="Proteomes" id="UP000484988">
    <property type="component" value="Unassembled WGS sequence"/>
</dbReference>
<reference evidence="1 2" key="1">
    <citation type="submission" date="2020-02" db="EMBL/GenBank/DDBJ databases">
        <title>Whole Genome Shotgun Sequence of Streptomyces sp. strain CWH03.</title>
        <authorList>
            <person name="Dohra H."/>
            <person name="Kodani S."/>
            <person name="Yamamura H."/>
        </authorList>
    </citation>
    <scope>NUCLEOTIDE SEQUENCE [LARGE SCALE GENOMIC DNA]</scope>
    <source>
        <strain evidence="1 2">CWH03</strain>
    </source>
</reference>
<dbReference type="AlphaFoldDB" id="A0A6A0APV1"/>
<protein>
    <submittedName>
        <fullName evidence="1">Uncharacterized protein</fullName>
    </submittedName>
</protein>
<accession>A0A6A0APV1</accession>
<sequence>MAMTAVVTEKTVQPSTAEAVEDPFALGLTVIVDFGGLQA</sequence>
<organism evidence="1 2">
    <name type="scientific">Streptomyces pacificus</name>
    <dbReference type="NCBI Taxonomy" id="2705029"/>
    <lineage>
        <taxon>Bacteria</taxon>
        <taxon>Bacillati</taxon>
        <taxon>Actinomycetota</taxon>
        <taxon>Actinomycetes</taxon>
        <taxon>Kitasatosporales</taxon>
        <taxon>Streptomycetaceae</taxon>
        <taxon>Streptomyces</taxon>
    </lineage>
</organism>
<gene>
    <name evidence="1" type="ORF">SCWH03_00740</name>
</gene>